<name>A0A077ZTF5_STYLE</name>
<keyword evidence="1" id="KW-0175">Coiled coil</keyword>
<feature type="compositionally biased region" description="Acidic residues" evidence="2">
    <location>
        <begin position="614"/>
        <end position="624"/>
    </location>
</feature>
<accession>A0A077ZTF5</accession>
<feature type="compositionally biased region" description="Low complexity" evidence="2">
    <location>
        <begin position="520"/>
        <end position="532"/>
    </location>
</feature>
<dbReference type="AlphaFoldDB" id="A0A077ZTF5"/>
<feature type="compositionally biased region" description="Low complexity" evidence="2">
    <location>
        <begin position="656"/>
        <end position="666"/>
    </location>
</feature>
<feature type="compositionally biased region" description="Basic and acidic residues" evidence="2">
    <location>
        <begin position="535"/>
        <end position="546"/>
    </location>
</feature>
<feature type="compositionally biased region" description="Basic and acidic residues" evidence="2">
    <location>
        <begin position="565"/>
        <end position="586"/>
    </location>
</feature>
<evidence type="ECO:0000256" key="1">
    <source>
        <dbReference type="SAM" id="Coils"/>
    </source>
</evidence>
<reference evidence="3 4" key="1">
    <citation type="submission" date="2014-06" db="EMBL/GenBank/DDBJ databases">
        <authorList>
            <person name="Swart Estienne"/>
        </authorList>
    </citation>
    <scope>NUCLEOTIDE SEQUENCE [LARGE SCALE GENOMIC DNA]</scope>
    <source>
        <strain evidence="3 4">130c</strain>
    </source>
</reference>
<protein>
    <recommendedName>
        <fullName evidence="5">CHAT domain-containing protein</fullName>
    </recommendedName>
</protein>
<feature type="coiled-coil region" evidence="1">
    <location>
        <begin position="712"/>
        <end position="739"/>
    </location>
</feature>
<evidence type="ECO:0008006" key="5">
    <source>
        <dbReference type="Google" id="ProtNLM"/>
    </source>
</evidence>
<evidence type="ECO:0000313" key="4">
    <source>
        <dbReference type="Proteomes" id="UP000039865"/>
    </source>
</evidence>
<dbReference type="OrthoDB" id="435892at2759"/>
<organism evidence="3 4">
    <name type="scientific">Stylonychia lemnae</name>
    <name type="common">Ciliate</name>
    <dbReference type="NCBI Taxonomy" id="5949"/>
    <lineage>
        <taxon>Eukaryota</taxon>
        <taxon>Sar</taxon>
        <taxon>Alveolata</taxon>
        <taxon>Ciliophora</taxon>
        <taxon>Intramacronucleata</taxon>
        <taxon>Spirotrichea</taxon>
        <taxon>Stichotrichia</taxon>
        <taxon>Sporadotrichida</taxon>
        <taxon>Oxytrichidae</taxon>
        <taxon>Stylonychinae</taxon>
        <taxon>Stylonychia</taxon>
    </lineage>
</organism>
<evidence type="ECO:0000256" key="2">
    <source>
        <dbReference type="SAM" id="MobiDB-lite"/>
    </source>
</evidence>
<dbReference type="EMBL" id="CCKQ01001498">
    <property type="protein sequence ID" value="CDW72615.1"/>
    <property type="molecule type" value="Genomic_DNA"/>
</dbReference>
<feature type="compositionally biased region" description="Basic and acidic residues" evidence="2">
    <location>
        <begin position="638"/>
        <end position="655"/>
    </location>
</feature>
<sequence>MIGEERMNKGGEFQIEYNLVKQKIDHSQPVRASFNTRKAADNKIQVHLAYLFASPLVQPLSSNKYHDQIPPIGFKKEFEGLLEEIDQMKIEFIYHYQQATKNNLISTLSQNPIGLHFSGHGFQNNLASHQQDSYVFGENKSKGKSFLAFEDKNGAQHNIYDEDLKQILKEKDNLKSLKFIVVNSCHSQICGEIFKNCGVQHVICIKAEKQLLDEVAVKFSRIFYQLVFTSSKTICEAFDIAKKDVLSNFNKKESEKFLIYKDDNHDCEIIYSEMNKGGANRNQIYPKLSVIPSQVEPFISRNGDQFELISILNLENVQVVQVFALPGMEKIPIRDELIDMKQIYELDDYTESLVADGKLSHYNMGQNQPFWNVHQALFLRRNQKLWIYFIFLENLIKAWQKKIQQTFLYMPRNKNKYIESKLDDNSLIQIIEMIANFYNRKIQKLFDKVSNDEKTDSYIEFLQNYELDILYYLNEHFKKLPLKSEQKHQDCPPFSDLFFQHNIGLYHSVSNIHPFGKRLGSSGQPSDQESSSTQERGESNKSDNDQKLSQFADLSLKKSYSQKKKQNDQIEERKSLEDKDSSKDGDESSSSRTQKHYQSDDDEESQNFNRRDDSSDDEDDEDDPLYNIKQHKRMAKINRFEDSDSDNHTSKRKASDNNNNNSNSKLNDIDYSKSNQAQAKGQLELNNLANKPIGAKFNSFKDNSNDDQTSPANNLRIDIDQEEEIKQDELNQYNEAIANMKKYVKKETITQSTYNQFMHSISNQIQSKYVNQNDKYSNGNTQQKSQDTHRVEVAKYQDKVNSRLLQANMIMIDIYFLFKGNNQQNVVSAILYQLLKIFKRIKCDRGKGLANFFIAKHYQKAGKYAKGTVKQAAEKAFQKFQRDGTYQKGMYNAMELLSNKLQVPNDYNRYGITKGFNSDIIKSDNQKQQQKANVKTPIDQEAIKKKIISLQLEEIVIKR</sequence>
<dbReference type="InParanoid" id="A0A077ZTF5"/>
<keyword evidence="4" id="KW-1185">Reference proteome</keyword>
<proteinExistence type="predicted"/>
<evidence type="ECO:0000313" key="3">
    <source>
        <dbReference type="EMBL" id="CDW72615.1"/>
    </source>
</evidence>
<gene>
    <name evidence="3" type="primary">Contig9426.g10086</name>
    <name evidence="3" type="ORF">STYLEM_1578</name>
</gene>
<dbReference type="Proteomes" id="UP000039865">
    <property type="component" value="Unassembled WGS sequence"/>
</dbReference>
<feature type="region of interest" description="Disordered" evidence="2">
    <location>
        <begin position="516"/>
        <end position="669"/>
    </location>
</feature>